<evidence type="ECO:0000313" key="11">
    <source>
        <dbReference type="Proteomes" id="UP000053660"/>
    </source>
</evidence>
<feature type="transmembrane region" description="Helical" evidence="9">
    <location>
        <begin position="224"/>
        <end position="251"/>
    </location>
</feature>
<accession>A0A0B1T975</accession>
<evidence type="ECO:0000256" key="8">
    <source>
        <dbReference type="SAM" id="MobiDB-lite"/>
    </source>
</evidence>
<keyword evidence="5 9" id="KW-1133">Transmembrane helix</keyword>
<dbReference type="GO" id="GO:0005886">
    <property type="term" value="C:plasma membrane"/>
    <property type="evidence" value="ECO:0007669"/>
    <property type="project" value="UniProtKB-SubCell"/>
</dbReference>
<dbReference type="InterPro" id="IPR051697">
    <property type="entry name" value="Patched_domain-protein"/>
</dbReference>
<dbReference type="SUPFAM" id="SSF82866">
    <property type="entry name" value="Multidrug efflux transporter AcrB transmembrane domain"/>
    <property type="match status" value="1"/>
</dbReference>
<keyword evidence="4 9" id="KW-0812">Transmembrane</keyword>
<evidence type="ECO:0000256" key="3">
    <source>
        <dbReference type="ARBA" id="ARBA00022475"/>
    </source>
</evidence>
<dbReference type="PANTHER" id="PTHR10796:SF97">
    <property type="entry name" value="SSD DOMAIN-CONTAINING PROTEIN"/>
    <property type="match status" value="1"/>
</dbReference>
<proteinExistence type="inferred from homology"/>
<comment type="subcellular location">
    <subcellularLocation>
        <location evidence="1">Cell membrane</location>
        <topology evidence="1">Multi-pass membrane protein</topology>
    </subcellularLocation>
</comment>
<name>A0A0B1T975_OESDE</name>
<dbReference type="PRINTS" id="PR00702">
    <property type="entry name" value="ACRIFLAVINRP"/>
</dbReference>
<keyword evidence="11" id="KW-1185">Reference proteome</keyword>
<dbReference type="Proteomes" id="UP000053660">
    <property type="component" value="Unassembled WGS sequence"/>
</dbReference>
<keyword evidence="7" id="KW-0325">Glycoprotein</keyword>
<dbReference type="GO" id="GO:0006897">
    <property type="term" value="P:endocytosis"/>
    <property type="evidence" value="ECO:0007669"/>
    <property type="project" value="TreeGrafter"/>
</dbReference>
<evidence type="ECO:0000256" key="9">
    <source>
        <dbReference type="SAM" id="Phobius"/>
    </source>
</evidence>
<dbReference type="AlphaFoldDB" id="A0A0B1T975"/>
<protein>
    <submittedName>
        <fullName evidence="10">Patched family protein</fullName>
    </submittedName>
</protein>
<keyword evidence="3" id="KW-1003">Cell membrane</keyword>
<feature type="transmembrane region" description="Helical" evidence="9">
    <location>
        <begin position="263"/>
        <end position="286"/>
    </location>
</feature>
<dbReference type="Gene3D" id="1.20.1640.10">
    <property type="entry name" value="Multidrug efflux transporter AcrB transmembrane domain"/>
    <property type="match status" value="1"/>
</dbReference>
<feature type="transmembrane region" description="Helical" evidence="9">
    <location>
        <begin position="157"/>
        <end position="178"/>
    </location>
</feature>
<evidence type="ECO:0000256" key="2">
    <source>
        <dbReference type="ARBA" id="ARBA00005585"/>
    </source>
</evidence>
<feature type="transmembrane region" description="Helical" evidence="9">
    <location>
        <begin position="131"/>
        <end position="150"/>
    </location>
</feature>
<evidence type="ECO:0000256" key="1">
    <source>
        <dbReference type="ARBA" id="ARBA00004651"/>
    </source>
</evidence>
<dbReference type="GO" id="GO:0022857">
    <property type="term" value="F:transmembrane transporter activity"/>
    <property type="evidence" value="ECO:0007669"/>
    <property type="project" value="InterPro"/>
</dbReference>
<evidence type="ECO:0000313" key="10">
    <source>
        <dbReference type="EMBL" id="KHJ92367.1"/>
    </source>
</evidence>
<dbReference type="OrthoDB" id="6510177at2759"/>
<reference evidence="10 11" key="1">
    <citation type="submission" date="2014-03" db="EMBL/GenBank/DDBJ databases">
        <title>Draft genome of the hookworm Oesophagostomum dentatum.</title>
        <authorList>
            <person name="Mitreva M."/>
        </authorList>
    </citation>
    <scope>NUCLEOTIDE SEQUENCE [LARGE SCALE GENOMIC DNA]</scope>
    <source>
        <strain evidence="10 11">OD-Hann</strain>
    </source>
</reference>
<dbReference type="GO" id="GO:0018996">
    <property type="term" value="P:molting cycle, collagen and cuticulin-based cuticle"/>
    <property type="evidence" value="ECO:0007669"/>
    <property type="project" value="TreeGrafter"/>
</dbReference>
<dbReference type="PANTHER" id="PTHR10796">
    <property type="entry name" value="PATCHED-RELATED"/>
    <property type="match status" value="1"/>
</dbReference>
<evidence type="ECO:0000256" key="6">
    <source>
        <dbReference type="ARBA" id="ARBA00023136"/>
    </source>
</evidence>
<dbReference type="InterPro" id="IPR001036">
    <property type="entry name" value="Acrflvin-R"/>
</dbReference>
<dbReference type="GO" id="GO:0030659">
    <property type="term" value="C:cytoplasmic vesicle membrane"/>
    <property type="evidence" value="ECO:0007669"/>
    <property type="project" value="TreeGrafter"/>
</dbReference>
<comment type="similarity">
    <text evidence="2">Belongs to the patched family.</text>
</comment>
<organism evidence="10 11">
    <name type="scientific">Oesophagostomum dentatum</name>
    <name type="common">Nodular worm</name>
    <dbReference type="NCBI Taxonomy" id="61180"/>
    <lineage>
        <taxon>Eukaryota</taxon>
        <taxon>Metazoa</taxon>
        <taxon>Ecdysozoa</taxon>
        <taxon>Nematoda</taxon>
        <taxon>Chromadorea</taxon>
        <taxon>Rhabditida</taxon>
        <taxon>Rhabditina</taxon>
        <taxon>Rhabditomorpha</taxon>
        <taxon>Strongyloidea</taxon>
        <taxon>Strongylidae</taxon>
        <taxon>Oesophagostomum</taxon>
    </lineage>
</organism>
<dbReference type="EMBL" id="KN551393">
    <property type="protein sequence ID" value="KHJ92367.1"/>
    <property type="molecule type" value="Genomic_DNA"/>
</dbReference>
<sequence length="331" mass="37252">MRDYAVFQQTFADADDEFNEPEEEETTTTSEVVEVSHFSEEELKYFLKWPEYDFWAGFVKLRNGSREGEEHLDRFFFTTGFHGEALSDWNKRGEMLHGWRRVVDKYSEFKPTVFHEDGVYLDLIDNMTTDTWQSVLGTLVCMAFVCFIFLNNLFTVAIASLSVLSICAGILGILSWWGVDLDPITMAATIISIGFSVDIPAHVSYHYYQASLQEGPASRPADRLANCLSSVAFPALQAALSTILCVCSLLFVNLYMAQVFVKTMVICVALCNLHGLVFLPAILIMLDSIRWAFRPKGAAAQAKVTALQNSRTKQNARVAPEKSFVTDRPEV</sequence>
<gene>
    <name evidence="10" type="ORF">OESDEN_07745</name>
</gene>
<keyword evidence="6 9" id="KW-0472">Membrane</keyword>
<feature type="region of interest" description="Disordered" evidence="8">
    <location>
        <begin position="311"/>
        <end position="331"/>
    </location>
</feature>
<evidence type="ECO:0000256" key="4">
    <source>
        <dbReference type="ARBA" id="ARBA00022692"/>
    </source>
</evidence>
<evidence type="ECO:0000256" key="7">
    <source>
        <dbReference type="ARBA" id="ARBA00023180"/>
    </source>
</evidence>
<evidence type="ECO:0000256" key="5">
    <source>
        <dbReference type="ARBA" id="ARBA00022989"/>
    </source>
</evidence>
<dbReference type="FunFam" id="1.20.1640.10:FF:000013">
    <property type="entry name" value="PaTched Related family"/>
    <property type="match status" value="1"/>
</dbReference>